<evidence type="ECO:0000256" key="2">
    <source>
        <dbReference type="ARBA" id="ARBA00022448"/>
    </source>
</evidence>
<accession>A0A5N3P418</accession>
<dbReference type="SMART" id="SM00382">
    <property type="entry name" value="AAA"/>
    <property type="match status" value="1"/>
</dbReference>
<dbReference type="PANTHER" id="PTHR42788">
    <property type="entry name" value="TAURINE IMPORT ATP-BINDING PROTEIN-RELATED"/>
    <property type="match status" value="1"/>
</dbReference>
<organism evidence="6 7">
    <name type="scientific">Microvirga brassicacearum</name>
    <dbReference type="NCBI Taxonomy" id="2580413"/>
    <lineage>
        <taxon>Bacteria</taxon>
        <taxon>Pseudomonadati</taxon>
        <taxon>Pseudomonadota</taxon>
        <taxon>Alphaproteobacteria</taxon>
        <taxon>Hyphomicrobiales</taxon>
        <taxon>Methylobacteriaceae</taxon>
        <taxon>Microvirga</taxon>
    </lineage>
</organism>
<dbReference type="InterPro" id="IPR003593">
    <property type="entry name" value="AAA+_ATPase"/>
</dbReference>
<dbReference type="PROSITE" id="PS00211">
    <property type="entry name" value="ABC_TRANSPORTER_1"/>
    <property type="match status" value="1"/>
</dbReference>
<evidence type="ECO:0000256" key="3">
    <source>
        <dbReference type="ARBA" id="ARBA00022741"/>
    </source>
</evidence>
<dbReference type="InterPro" id="IPR027417">
    <property type="entry name" value="P-loop_NTPase"/>
</dbReference>
<dbReference type="Gene3D" id="3.40.50.300">
    <property type="entry name" value="P-loop containing nucleotide triphosphate hydrolases"/>
    <property type="match status" value="1"/>
</dbReference>
<keyword evidence="3" id="KW-0547">Nucleotide-binding</keyword>
<comment type="caution">
    <text evidence="6">The sequence shown here is derived from an EMBL/GenBank/DDBJ whole genome shotgun (WGS) entry which is preliminary data.</text>
</comment>
<dbReference type="OrthoDB" id="9797536at2"/>
<keyword evidence="7" id="KW-1185">Reference proteome</keyword>
<reference evidence="6 7" key="1">
    <citation type="journal article" date="2019" name="Microorganisms">
        <title>Genome Insights into the Novel Species Microvirga brassicacearum, a Rapeseed Endophyte with Biotechnological Potential.</title>
        <authorList>
            <person name="Jimenez-Gomez A."/>
            <person name="Saati-Santamaria Z."/>
            <person name="Igual J.M."/>
            <person name="Rivas R."/>
            <person name="Mateos P.F."/>
            <person name="Garcia-Fraile P."/>
        </authorList>
    </citation>
    <scope>NUCLEOTIDE SEQUENCE [LARGE SCALE GENOMIC DNA]</scope>
    <source>
        <strain evidence="6 7">CDVBN77</strain>
    </source>
</reference>
<evidence type="ECO:0000259" key="5">
    <source>
        <dbReference type="PROSITE" id="PS50893"/>
    </source>
</evidence>
<dbReference type="PROSITE" id="PS50893">
    <property type="entry name" value="ABC_TRANSPORTER_2"/>
    <property type="match status" value="1"/>
</dbReference>
<dbReference type="InterPro" id="IPR050166">
    <property type="entry name" value="ABC_transporter_ATP-bind"/>
</dbReference>
<keyword evidence="4 6" id="KW-0067">ATP-binding</keyword>
<evidence type="ECO:0000256" key="1">
    <source>
        <dbReference type="ARBA" id="ARBA00005417"/>
    </source>
</evidence>
<dbReference type="SUPFAM" id="SSF52540">
    <property type="entry name" value="P-loop containing nucleoside triphosphate hydrolases"/>
    <property type="match status" value="1"/>
</dbReference>
<evidence type="ECO:0000256" key="4">
    <source>
        <dbReference type="ARBA" id="ARBA00022840"/>
    </source>
</evidence>
<name>A0A5N3P418_9HYPH</name>
<dbReference type="Proteomes" id="UP000325684">
    <property type="component" value="Unassembled WGS sequence"/>
</dbReference>
<dbReference type="PANTHER" id="PTHR42788:SF13">
    <property type="entry name" value="ALIPHATIC SULFONATES IMPORT ATP-BINDING PROTEIN SSUB"/>
    <property type="match status" value="1"/>
</dbReference>
<dbReference type="Pfam" id="PF00005">
    <property type="entry name" value="ABC_tran"/>
    <property type="match status" value="1"/>
</dbReference>
<dbReference type="CDD" id="cd03293">
    <property type="entry name" value="ABC_NrtD_SsuB_transporters"/>
    <property type="match status" value="1"/>
</dbReference>
<dbReference type="InterPro" id="IPR017871">
    <property type="entry name" value="ABC_transporter-like_CS"/>
</dbReference>
<dbReference type="GO" id="GO:0016887">
    <property type="term" value="F:ATP hydrolysis activity"/>
    <property type="evidence" value="ECO:0007669"/>
    <property type="project" value="InterPro"/>
</dbReference>
<dbReference type="AlphaFoldDB" id="A0A5N3P418"/>
<comment type="similarity">
    <text evidence="1">Belongs to the ABC transporter superfamily.</text>
</comment>
<keyword evidence="2" id="KW-0813">Transport</keyword>
<evidence type="ECO:0000313" key="6">
    <source>
        <dbReference type="EMBL" id="KAB0264452.1"/>
    </source>
</evidence>
<gene>
    <name evidence="6" type="ORF">FEZ63_22725</name>
</gene>
<evidence type="ECO:0000313" key="7">
    <source>
        <dbReference type="Proteomes" id="UP000325684"/>
    </source>
</evidence>
<dbReference type="InterPro" id="IPR003439">
    <property type="entry name" value="ABC_transporter-like_ATP-bd"/>
</dbReference>
<dbReference type="EMBL" id="VCMV01000071">
    <property type="protein sequence ID" value="KAB0264452.1"/>
    <property type="molecule type" value="Genomic_DNA"/>
</dbReference>
<protein>
    <submittedName>
        <fullName evidence="6">ABC transporter ATP-binding protein</fullName>
    </submittedName>
</protein>
<dbReference type="GO" id="GO:0005524">
    <property type="term" value="F:ATP binding"/>
    <property type="evidence" value="ECO:0007669"/>
    <property type="project" value="UniProtKB-KW"/>
</dbReference>
<sequence length="308" mass="33729">MGPVAEGARGERRVEGSSARLAEGVYEPVREGLEYRDRSVSVVSNLKAPAGHVARPVFQLRGVSKSFARRNVQALDKVDLTLEQGQFASVIGASGCGKSTLLKIMAGLTPPSSGSVMLSGKPVLGPRRDIGMMFQQATLFPWRTTLENIVLPIEIQDGKKAALAVHDRAHALLDLVGLRGFDKVYPSELSGGMAQRAAMCRMLIAEPDVLLLDEPFSALDEISRDFMNMELQRICLERNATAFLVTHSIPEAVILSDVVYVMSPRPGRFVEAVQIDLPRPRTLDMLSDPLFGRYTKQIRGRLDKGAFI</sequence>
<proteinExistence type="inferred from homology"/>
<feature type="domain" description="ABC transporter" evidence="5">
    <location>
        <begin position="58"/>
        <end position="289"/>
    </location>
</feature>